<dbReference type="EMBL" id="MT143215">
    <property type="protein sequence ID" value="QJA94240.1"/>
    <property type="molecule type" value="Genomic_DNA"/>
</dbReference>
<name>A0A6M3LHB3_9ZZZZ</name>
<organism evidence="1">
    <name type="scientific">viral metagenome</name>
    <dbReference type="NCBI Taxonomy" id="1070528"/>
    <lineage>
        <taxon>unclassified sequences</taxon>
        <taxon>metagenomes</taxon>
        <taxon>organismal metagenomes</taxon>
    </lineage>
</organism>
<gene>
    <name evidence="1" type="ORF">MM415B03915_0004</name>
</gene>
<evidence type="ECO:0000313" key="1">
    <source>
        <dbReference type="EMBL" id="QJA94240.1"/>
    </source>
</evidence>
<protein>
    <submittedName>
        <fullName evidence="1">Uncharacterized protein</fullName>
    </submittedName>
</protein>
<dbReference type="AlphaFoldDB" id="A0A6M3LHB3"/>
<sequence>MSLAQGVKGSGRRSILYSHRLLKHMEYFNRFIDGDPKVTAEMVTERGRKLKAIGG</sequence>
<proteinExistence type="predicted"/>
<reference evidence="1" key="1">
    <citation type="submission" date="2020-03" db="EMBL/GenBank/DDBJ databases">
        <title>The deep terrestrial virosphere.</title>
        <authorList>
            <person name="Holmfeldt K."/>
            <person name="Nilsson E."/>
            <person name="Simone D."/>
            <person name="Lopez-Fernandez M."/>
            <person name="Wu X."/>
            <person name="de Brujin I."/>
            <person name="Lundin D."/>
            <person name="Andersson A."/>
            <person name="Bertilsson S."/>
            <person name="Dopson M."/>
        </authorList>
    </citation>
    <scope>NUCLEOTIDE SEQUENCE</scope>
    <source>
        <strain evidence="1">MM415B03915</strain>
    </source>
</reference>
<accession>A0A6M3LHB3</accession>